<proteinExistence type="predicted"/>
<gene>
    <name evidence="1" type="ORF">NLS_LOCUS6628</name>
</gene>
<dbReference type="AlphaFoldDB" id="A0A3P6TGT7"/>
<sequence length="250" mass="28968">MYKGLEGRFAKAWSRYEFNLDLIAERYCNAQNRHQTAIEALQRGFGQACISTPIVELKSGNNAAICENLNKDFEKKYDERKSTGNRGAKRGVIKINRKFRNHYGDVPWKKQCRAIGKYNSKIAIDRRNIANMMTNSMVEESYEGNVKKFRADEPAYNRSIDVITSPVKEGPFDNRMNEQLAMHASENDQPSDENEFILPEKSFLQTWFRDMVDYCVHAGFVEDRSFRSRAAYSARRSARRSLGYIDTLKQ</sequence>
<name>A0A3P6TGT7_LITSI</name>
<dbReference type="OMA" id="DFEMEYG"/>
<dbReference type="EMBL" id="UYRX01000601">
    <property type="protein sequence ID" value="VDK84377.1"/>
    <property type="molecule type" value="Genomic_DNA"/>
</dbReference>
<dbReference type="OrthoDB" id="5796535at2759"/>
<protein>
    <submittedName>
        <fullName evidence="1">Uncharacterized protein</fullName>
    </submittedName>
</protein>
<organism evidence="1 2">
    <name type="scientific">Litomosoides sigmodontis</name>
    <name type="common">Filarial nematode worm</name>
    <dbReference type="NCBI Taxonomy" id="42156"/>
    <lineage>
        <taxon>Eukaryota</taxon>
        <taxon>Metazoa</taxon>
        <taxon>Ecdysozoa</taxon>
        <taxon>Nematoda</taxon>
        <taxon>Chromadorea</taxon>
        <taxon>Rhabditida</taxon>
        <taxon>Spirurina</taxon>
        <taxon>Spiruromorpha</taxon>
        <taxon>Filarioidea</taxon>
        <taxon>Onchocercidae</taxon>
        <taxon>Litomosoides</taxon>
    </lineage>
</organism>
<evidence type="ECO:0000313" key="1">
    <source>
        <dbReference type="EMBL" id="VDK84377.1"/>
    </source>
</evidence>
<reference evidence="1 2" key="1">
    <citation type="submission" date="2018-08" db="EMBL/GenBank/DDBJ databases">
        <authorList>
            <person name="Laetsch R D."/>
            <person name="Stevens L."/>
            <person name="Kumar S."/>
            <person name="Blaxter L. M."/>
        </authorList>
    </citation>
    <scope>NUCLEOTIDE SEQUENCE [LARGE SCALE GENOMIC DNA]</scope>
</reference>
<accession>A0A3P6TGT7</accession>
<evidence type="ECO:0000313" key="2">
    <source>
        <dbReference type="Proteomes" id="UP000277928"/>
    </source>
</evidence>
<keyword evidence="2" id="KW-1185">Reference proteome</keyword>
<dbReference type="Proteomes" id="UP000277928">
    <property type="component" value="Unassembled WGS sequence"/>
</dbReference>